<proteinExistence type="inferred from homology"/>
<sequence>MAVVILSKSQMNLLKKAFGAFEIEGKNTIPTNELSTILEMMGIRQTQETINTLITEFDPWHTGEIDFDSFSELSSRYMAEEENPEQMQQELREAFRHYDKEGNGYITTEVMREILAELDDTIPEDELDQMIDEIDADGSGTVDFEEFMEVMTGGDD</sequence>
<dbReference type="Pfam" id="PF13833">
    <property type="entry name" value="EF-hand_8"/>
    <property type="match status" value="1"/>
</dbReference>
<dbReference type="Proteomes" id="UP001152798">
    <property type="component" value="Chromosome 4"/>
</dbReference>
<dbReference type="EMBL" id="OV725080">
    <property type="protein sequence ID" value="CAH1400314.1"/>
    <property type="molecule type" value="Genomic_DNA"/>
</dbReference>
<dbReference type="InterPro" id="IPR002048">
    <property type="entry name" value="EF_hand_dom"/>
</dbReference>
<evidence type="ECO:0000313" key="8">
    <source>
        <dbReference type="Proteomes" id="UP001152798"/>
    </source>
</evidence>
<gene>
    <name evidence="7" type="ORF">NEZAVI_LOCUS9584</name>
</gene>
<dbReference type="PANTHER" id="PTHR23048:SF0">
    <property type="entry name" value="CALMODULIN LIKE 3"/>
    <property type="match status" value="1"/>
</dbReference>
<comment type="similarity">
    <text evidence="5">Belongs to the troponin C family.</text>
</comment>
<keyword evidence="3" id="KW-0106">Calcium</keyword>
<organism evidence="7 8">
    <name type="scientific">Nezara viridula</name>
    <name type="common">Southern green stink bug</name>
    <name type="synonym">Cimex viridulus</name>
    <dbReference type="NCBI Taxonomy" id="85310"/>
    <lineage>
        <taxon>Eukaryota</taxon>
        <taxon>Metazoa</taxon>
        <taxon>Ecdysozoa</taxon>
        <taxon>Arthropoda</taxon>
        <taxon>Hexapoda</taxon>
        <taxon>Insecta</taxon>
        <taxon>Pterygota</taxon>
        <taxon>Neoptera</taxon>
        <taxon>Paraneoptera</taxon>
        <taxon>Hemiptera</taxon>
        <taxon>Heteroptera</taxon>
        <taxon>Panheteroptera</taxon>
        <taxon>Pentatomomorpha</taxon>
        <taxon>Pentatomoidea</taxon>
        <taxon>Pentatomidae</taxon>
        <taxon>Pentatominae</taxon>
        <taxon>Nezara</taxon>
    </lineage>
</organism>
<keyword evidence="2" id="KW-0677">Repeat</keyword>
<feature type="domain" description="EF-hand" evidence="6">
    <location>
        <begin position="122"/>
        <end position="156"/>
    </location>
</feature>
<dbReference type="PANTHER" id="PTHR23048">
    <property type="entry name" value="MYOSIN LIGHT CHAIN 1, 3"/>
    <property type="match status" value="1"/>
</dbReference>
<dbReference type="PROSITE" id="PS00018">
    <property type="entry name" value="EF_HAND_1"/>
    <property type="match status" value="1"/>
</dbReference>
<keyword evidence="4" id="KW-0514">Muscle protein</keyword>
<protein>
    <recommendedName>
        <fullName evidence="6">EF-hand domain-containing protein</fullName>
    </recommendedName>
</protein>
<dbReference type="GO" id="GO:0016460">
    <property type="term" value="C:myosin II complex"/>
    <property type="evidence" value="ECO:0007669"/>
    <property type="project" value="TreeGrafter"/>
</dbReference>
<evidence type="ECO:0000256" key="1">
    <source>
        <dbReference type="ARBA" id="ARBA00022723"/>
    </source>
</evidence>
<keyword evidence="1" id="KW-0479">Metal-binding</keyword>
<evidence type="ECO:0000256" key="4">
    <source>
        <dbReference type="ARBA" id="ARBA00023179"/>
    </source>
</evidence>
<dbReference type="Pfam" id="PF13499">
    <property type="entry name" value="EF-hand_7"/>
    <property type="match status" value="1"/>
</dbReference>
<dbReference type="PROSITE" id="PS50222">
    <property type="entry name" value="EF_HAND_2"/>
    <property type="match status" value="2"/>
</dbReference>
<evidence type="ECO:0000259" key="6">
    <source>
        <dbReference type="PROSITE" id="PS50222"/>
    </source>
</evidence>
<dbReference type="InterPro" id="IPR018247">
    <property type="entry name" value="EF_Hand_1_Ca_BS"/>
</dbReference>
<dbReference type="AlphaFoldDB" id="A0A9P0MPL6"/>
<dbReference type="InterPro" id="IPR011992">
    <property type="entry name" value="EF-hand-dom_pair"/>
</dbReference>
<dbReference type="FunFam" id="1.10.238.10:FF:000103">
    <property type="entry name" value="Troponin C Ib"/>
    <property type="match status" value="1"/>
</dbReference>
<dbReference type="SUPFAM" id="SSF47473">
    <property type="entry name" value="EF-hand"/>
    <property type="match status" value="1"/>
</dbReference>
<dbReference type="InterPro" id="IPR050230">
    <property type="entry name" value="CALM/Myosin/TropC-like"/>
</dbReference>
<accession>A0A9P0MPL6</accession>
<dbReference type="GO" id="GO:0005509">
    <property type="term" value="F:calcium ion binding"/>
    <property type="evidence" value="ECO:0007669"/>
    <property type="project" value="InterPro"/>
</dbReference>
<dbReference type="CDD" id="cd00051">
    <property type="entry name" value="EFh"/>
    <property type="match status" value="1"/>
</dbReference>
<evidence type="ECO:0000313" key="7">
    <source>
        <dbReference type="EMBL" id="CAH1400314.1"/>
    </source>
</evidence>
<evidence type="ECO:0000256" key="2">
    <source>
        <dbReference type="ARBA" id="ARBA00022737"/>
    </source>
</evidence>
<feature type="domain" description="EF-hand" evidence="6">
    <location>
        <begin position="86"/>
        <end position="121"/>
    </location>
</feature>
<name>A0A9P0MPL6_NEZVI</name>
<dbReference type="OrthoDB" id="26525at2759"/>
<dbReference type="Gene3D" id="1.10.238.10">
    <property type="entry name" value="EF-hand"/>
    <property type="match status" value="2"/>
</dbReference>
<dbReference type="SMART" id="SM00054">
    <property type="entry name" value="EFh"/>
    <property type="match status" value="4"/>
</dbReference>
<evidence type="ECO:0000256" key="5">
    <source>
        <dbReference type="ARBA" id="ARBA00038202"/>
    </source>
</evidence>
<reference evidence="7" key="1">
    <citation type="submission" date="2022-01" db="EMBL/GenBank/DDBJ databases">
        <authorList>
            <person name="King R."/>
        </authorList>
    </citation>
    <scope>NUCLEOTIDE SEQUENCE</scope>
</reference>
<keyword evidence="8" id="KW-1185">Reference proteome</keyword>
<evidence type="ECO:0000256" key="3">
    <source>
        <dbReference type="ARBA" id="ARBA00022837"/>
    </source>
</evidence>